<protein>
    <submittedName>
        <fullName evidence="2">Tetratricopeptide repeat protein</fullName>
    </submittedName>
</protein>
<dbReference type="InterPro" id="IPR051677">
    <property type="entry name" value="AfsR-DnrI-RedD_regulator"/>
</dbReference>
<evidence type="ECO:0000313" key="3">
    <source>
        <dbReference type="Proteomes" id="UP000308705"/>
    </source>
</evidence>
<dbReference type="Proteomes" id="UP000308705">
    <property type="component" value="Unassembled WGS sequence"/>
</dbReference>
<dbReference type="EMBL" id="SZQA01000014">
    <property type="protein sequence ID" value="TKK87738.1"/>
    <property type="molecule type" value="Genomic_DNA"/>
</dbReference>
<dbReference type="RefSeq" id="WP_137247910.1">
    <property type="nucleotide sequence ID" value="NZ_SZQA01000014.1"/>
</dbReference>
<evidence type="ECO:0000259" key="1">
    <source>
        <dbReference type="SMART" id="SM01043"/>
    </source>
</evidence>
<sequence length="597" mass="64028">MVSIRLLGPPAVEIGGEPAKPPRGRKAWALLAYLLLAERPPNRKRLAELLFGDADDPLGALRWTLAELRRALGLKEALSGDPVRTDFGEDVTVDVRVLLDQDADPAPLLELGGELLEGVHLASSLEFESWLLVARHRVAGMIEARLRQAAARLLAAGRAKDAVVYAARAVEHNPLDEGNHELLVRSLTMAGDRAAALKQVAVCEDLMRRELGVKTSPALREAATVGSDSPMLPPLSGRAAAVSQLNAGRAAIMAGAVAAGVQCLRTAVAEASRTGDAALKARAYCALGSALVHALQGRDEEGSLALHEAILHAAAAGDRSVAVTAHRELGFVEVKAGRRTAATMWLTKAAAMAETDAETAAICGVLGQNTSDQGDYRAAIGHLEESIERAARCGDHKQHAWSLSILGRVHLMRDERSQAHTVLRRSLELTEEQRWMAFLPWPTALHAEIDLRMGDVEAAADGLERAWVLACQVEDPCWEGTAARGLGLLSRNRGDHVAAFRWLGQATDSCNRLPDRYQWVHANVLDATITCALDAGDTERARPLVTTLGSLAARCDMREWVVRAHLHNARLGDRTALASARMLGAGIDNPALAALLR</sequence>
<keyword evidence="3" id="KW-1185">Reference proteome</keyword>
<comment type="caution">
    <text evidence="2">The sequence shown here is derived from an EMBL/GenBank/DDBJ whole genome shotgun (WGS) entry which is preliminary data.</text>
</comment>
<dbReference type="SMART" id="SM01043">
    <property type="entry name" value="BTAD"/>
    <property type="match status" value="1"/>
</dbReference>
<dbReference type="SUPFAM" id="SSF48452">
    <property type="entry name" value="TPR-like"/>
    <property type="match status" value="2"/>
</dbReference>
<dbReference type="OrthoDB" id="118790at2"/>
<evidence type="ECO:0000313" key="2">
    <source>
        <dbReference type="EMBL" id="TKK87738.1"/>
    </source>
</evidence>
<dbReference type="AlphaFoldDB" id="A0A4U3MEE7"/>
<dbReference type="InterPro" id="IPR036388">
    <property type="entry name" value="WH-like_DNA-bd_sf"/>
</dbReference>
<reference evidence="2 3" key="1">
    <citation type="submission" date="2019-04" db="EMBL/GenBank/DDBJ databases">
        <title>Herbidospora sp. NEAU-GS14.nov., a novel actinomycete isolated from soil.</title>
        <authorList>
            <person name="Han L."/>
        </authorList>
    </citation>
    <scope>NUCLEOTIDE SEQUENCE [LARGE SCALE GENOMIC DNA]</scope>
    <source>
        <strain evidence="2 3">NEAU-GS14</strain>
    </source>
</reference>
<dbReference type="InterPro" id="IPR011990">
    <property type="entry name" value="TPR-like_helical_dom_sf"/>
</dbReference>
<organism evidence="2 3">
    <name type="scientific">Herbidospora galbida</name>
    <dbReference type="NCBI Taxonomy" id="2575442"/>
    <lineage>
        <taxon>Bacteria</taxon>
        <taxon>Bacillati</taxon>
        <taxon>Actinomycetota</taxon>
        <taxon>Actinomycetes</taxon>
        <taxon>Streptosporangiales</taxon>
        <taxon>Streptosporangiaceae</taxon>
        <taxon>Herbidospora</taxon>
    </lineage>
</organism>
<accession>A0A4U3MEE7</accession>
<gene>
    <name evidence="2" type="ORF">FDA94_16290</name>
</gene>
<dbReference type="Pfam" id="PF13424">
    <property type="entry name" value="TPR_12"/>
    <property type="match status" value="1"/>
</dbReference>
<feature type="domain" description="Bacterial transcriptional activator" evidence="1">
    <location>
        <begin position="93"/>
        <end position="227"/>
    </location>
</feature>
<dbReference type="InterPro" id="IPR005158">
    <property type="entry name" value="BTAD"/>
</dbReference>
<dbReference type="Gene3D" id="1.10.10.10">
    <property type="entry name" value="Winged helix-like DNA-binding domain superfamily/Winged helix DNA-binding domain"/>
    <property type="match status" value="1"/>
</dbReference>
<dbReference type="Pfam" id="PF03704">
    <property type="entry name" value="BTAD"/>
    <property type="match status" value="1"/>
</dbReference>
<proteinExistence type="predicted"/>
<dbReference type="Gene3D" id="1.25.40.10">
    <property type="entry name" value="Tetratricopeptide repeat domain"/>
    <property type="match status" value="1"/>
</dbReference>
<name>A0A4U3MEE7_9ACTN</name>
<dbReference type="PANTHER" id="PTHR35807">
    <property type="entry name" value="TRANSCRIPTIONAL REGULATOR REDD-RELATED"/>
    <property type="match status" value="1"/>
</dbReference>